<organism evidence="1 2">
    <name type="scientific">Pseudomonas mercuritolerans</name>
    <dbReference type="NCBI Taxonomy" id="2951809"/>
    <lineage>
        <taxon>Bacteria</taxon>
        <taxon>Pseudomonadati</taxon>
        <taxon>Pseudomonadota</taxon>
        <taxon>Gammaproteobacteria</taxon>
        <taxon>Pseudomonadales</taxon>
        <taxon>Pseudomonadaceae</taxon>
        <taxon>Pseudomonas</taxon>
    </lineage>
</organism>
<keyword evidence="2" id="KW-1185">Reference proteome</keyword>
<gene>
    <name evidence="1" type="ORF">ND528_23840</name>
</gene>
<name>A0ABT2Y1U5_9PSED</name>
<evidence type="ECO:0000313" key="1">
    <source>
        <dbReference type="EMBL" id="MCV2224593.1"/>
    </source>
</evidence>
<sequence>MSLAKINNKSFTANLYLDGRPVVLNQQRLQQVLRDKRITLGEKLEAEVGLTSLRTSSFITLADHEDDDPLVLKFVPQGDYYAVHLVHPGAFDGAQMFIEDKTHNLLASTSAPQHYFSISTYGAPKASLNDIASGPALIELNSEPQDKPLYRQLSDGMSLFLDTDPNVTGHNAFNSKPARLVIKVVK</sequence>
<dbReference type="RefSeq" id="WP_263471359.1">
    <property type="nucleotide sequence ID" value="NZ_JAMSHA010000009.1"/>
</dbReference>
<proteinExistence type="predicted"/>
<dbReference type="EMBL" id="JAMSHA010000009">
    <property type="protein sequence ID" value="MCV2224593.1"/>
    <property type="molecule type" value="Genomic_DNA"/>
</dbReference>
<accession>A0ABT2Y1U5</accession>
<reference evidence="1" key="1">
    <citation type="submission" date="2022-06" db="EMBL/GenBank/DDBJ databases">
        <title>De novo draft assembly of the Pseudomonas mercurotoleraris sp. nov., isolated from the plants rhizosphere.</title>
        <authorList>
            <person name="Robas M."/>
            <person name="Gonzalez D."/>
            <person name="Fernandez V.M."/>
            <person name="Luna L."/>
            <person name="Provanza A."/>
            <person name="Jimenez P.A."/>
        </authorList>
    </citation>
    <scope>NUCLEOTIDE SEQUENCE</scope>
    <source>
        <strain evidence="1">SAICEUPSM</strain>
    </source>
</reference>
<evidence type="ECO:0000313" key="2">
    <source>
        <dbReference type="Proteomes" id="UP001063475"/>
    </source>
</evidence>
<protein>
    <recommendedName>
        <fullName evidence="3">Alginate biosynthesis protein AlgF</fullName>
    </recommendedName>
</protein>
<comment type="caution">
    <text evidence="1">The sequence shown here is derived from an EMBL/GenBank/DDBJ whole genome shotgun (WGS) entry which is preliminary data.</text>
</comment>
<evidence type="ECO:0008006" key="3">
    <source>
        <dbReference type="Google" id="ProtNLM"/>
    </source>
</evidence>
<dbReference type="Proteomes" id="UP001063475">
    <property type="component" value="Unassembled WGS sequence"/>
</dbReference>